<dbReference type="EMBL" id="BSUM01000001">
    <property type="protein sequence ID" value="GMA30881.1"/>
    <property type="molecule type" value="Genomic_DNA"/>
</dbReference>
<proteinExistence type="predicted"/>
<protein>
    <submittedName>
        <fullName evidence="2">Uncharacterized protein</fullName>
    </submittedName>
</protein>
<keyword evidence="3" id="KW-1185">Reference proteome</keyword>
<feature type="region of interest" description="Disordered" evidence="1">
    <location>
        <begin position="47"/>
        <end position="92"/>
    </location>
</feature>
<accession>A0AA37UPV2</accession>
<feature type="compositionally biased region" description="Low complexity" evidence="1">
    <location>
        <begin position="47"/>
        <end position="59"/>
    </location>
</feature>
<comment type="caution">
    <text evidence="2">The sequence shown here is derived from an EMBL/GenBank/DDBJ whole genome shotgun (WGS) entry which is preliminary data.</text>
</comment>
<evidence type="ECO:0000256" key="1">
    <source>
        <dbReference type="SAM" id="MobiDB-lite"/>
    </source>
</evidence>
<reference evidence="2" key="1">
    <citation type="journal article" date="2014" name="Int. J. Syst. Evol. Microbiol.">
        <title>Complete genome sequence of Corynebacterium casei LMG S-19264T (=DSM 44701T), isolated from a smear-ripened cheese.</title>
        <authorList>
            <consortium name="US DOE Joint Genome Institute (JGI-PGF)"/>
            <person name="Walter F."/>
            <person name="Albersmeier A."/>
            <person name="Kalinowski J."/>
            <person name="Ruckert C."/>
        </authorList>
    </citation>
    <scope>NUCLEOTIDE SEQUENCE</scope>
    <source>
        <strain evidence="2">NBRC 112290</strain>
    </source>
</reference>
<evidence type="ECO:0000313" key="2">
    <source>
        <dbReference type="EMBL" id="GMA30881.1"/>
    </source>
</evidence>
<name>A0AA37UPV2_9MICO</name>
<gene>
    <name evidence="2" type="ORF">GCM10025875_08730</name>
</gene>
<feature type="region of interest" description="Disordered" evidence="1">
    <location>
        <begin position="1"/>
        <end position="27"/>
    </location>
</feature>
<reference evidence="2" key="2">
    <citation type="submission" date="2023-02" db="EMBL/GenBank/DDBJ databases">
        <authorList>
            <person name="Sun Q."/>
            <person name="Mori K."/>
        </authorList>
    </citation>
    <scope>NUCLEOTIDE SEQUENCE</scope>
    <source>
        <strain evidence="2">NBRC 112290</strain>
    </source>
</reference>
<dbReference type="AlphaFoldDB" id="A0AA37UPV2"/>
<sequence>MTPQQAAEHARQWEARAATARSEQERAAALASARGWWQEHHRLSARAGRAPWAAPPQQAYHPQSGARPAPHAWQGRPPAGSPYRGHAHLAQGYPGYASGAVAQRRGGPAAPWPRSSWLPWRWSPS</sequence>
<dbReference type="Proteomes" id="UP001157161">
    <property type="component" value="Unassembled WGS sequence"/>
</dbReference>
<evidence type="ECO:0000313" key="3">
    <source>
        <dbReference type="Proteomes" id="UP001157161"/>
    </source>
</evidence>
<organism evidence="2 3">
    <name type="scientific">Litorihabitans aurantiacus</name>
    <dbReference type="NCBI Taxonomy" id="1930061"/>
    <lineage>
        <taxon>Bacteria</taxon>
        <taxon>Bacillati</taxon>
        <taxon>Actinomycetota</taxon>
        <taxon>Actinomycetes</taxon>
        <taxon>Micrococcales</taxon>
        <taxon>Beutenbergiaceae</taxon>
        <taxon>Litorihabitans</taxon>
    </lineage>
</organism>